<name>A0A6L6J916_9RHOB</name>
<evidence type="ECO:0000256" key="1">
    <source>
        <dbReference type="ARBA" id="ARBA00004418"/>
    </source>
</evidence>
<keyword evidence="6" id="KW-1185">Reference proteome</keyword>
<sequence length="344" mass="36864">MKTSLPVIALAAAGLLAVPAHSETLRWLTQTQEKNAQFPIEAAAIERATAAGFTVERNEFQVLGLNLADALRLVGSGAFQLATTQVGSVAKDDPFLEGLDLIGVSTSMDELKPAVDAYREAFNDRLGEKFGVKALAIWPFGPQVFLCNQKLDDLSGLNGLKVRSFTASMSTLLENLGATPVTLSFPEVYPALQRGVASCGVTSPTSSNTGKWPEVTKYLYPLSVSGSVQAHLVNLEWLNALPEAERTALETDLKQMEDELWALAVATNDTAETCSTGGTCPEGGIYTKYDMTLVPVSDADKAKVASIASEKILPEWAERCTASYPECTSIWNATVGKARGLEIR</sequence>
<dbReference type="RefSeq" id="WP_155095837.1">
    <property type="nucleotide sequence ID" value="NZ_WMIE01000006.1"/>
</dbReference>
<dbReference type="NCBIfam" id="NF037995">
    <property type="entry name" value="TRAP_S1"/>
    <property type="match status" value="1"/>
</dbReference>
<protein>
    <submittedName>
        <fullName evidence="5">ABC transporter substrate-binding protein</fullName>
    </submittedName>
</protein>
<dbReference type="GO" id="GO:0055085">
    <property type="term" value="P:transmembrane transport"/>
    <property type="evidence" value="ECO:0007669"/>
    <property type="project" value="InterPro"/>
</dbReference>
<dbReference type="PANTHER" id="PTHR33376">
    <property type="match status" value="1"/>
</dbReference>
<feature type="signal peptide" evidence="4">
    <location>
        <begin position="1"/>
        <end position="22"/>
    </location>
</feature>
<comment type="caution">
    <text evidence="5">The sequence shown here is derived from an EMBL/GenBank/DDBJ whole genome shotgun (WGS) entry which is preliminary data.</text>
</comment>
<evidence type="ECO:0000313" key="5">
    <source>
        <dbReference type="EMBL" id="MTH78490.1"/>
    </source>
</evidence>
<dbReference type="EMBL" id="WMIE01000006">
    <property type="protein sequence ID" value="MTH78490.1"/>
    <property type="molecule type" value="Genomic_DNA"/>
</dbReference>
<dbReference type="PANTHER" id="PTHR33376:SF4">
    <property type="entry name" value="SIALIC ACID-BINDING PERIPLASMIC PROTEIN SIAP"/>
    <property type="match status" value="1"/>
</dbReference>
<keyword evidence="2 4" id="KW-0732">Signal</keyword>
<reference evidence="5 6" key="1">
    <citation type="submission" date="2019-11" db="EMBL/GenBank/DDBJ databases">
        <authorList>
            <person name="Dong K."/>
        </authorList>
    </citation>
    <scope>NUCLEOTIDE SEQUENCE [LARGE SCALE GENOMIC DNA]</scope>
    <source>
        <strain evidence="5 6">NBRC 111993</strain>
    </source>
</reference>
<dbReference type="GO" id="GO:0042597">
    <property type="term" value="C:periplasmic space"/>
    <property type="evidence" value="ECO:0007669"/>
    <property type="project" value="UniProtKB-SubCell"/>
</dbReference>
<keyword evidence="3" id="KW-0574">Periplasm</keyword>
<dbReference type="Proteomes" id="UP000478183">
    <property type="component" value="Unassembled WGS sequence"/>
</dbReference>
<comment type="subcellular location">
    <subcellularLocation>
        <location evidence="1">Periplasm</location>
    </subcellularLocation>
</comment>
<organism evidence="5 6">
    <name type="scientific">Paracoccus aestuariivivens</name>
    <dbReference type="NCBI Taxonomy" id="1820333"/>
    <lineage>
        <taxon>Bacteria</taxon>
        <taxon>Pseudomonadati</taxon>
        <taxon>Pseudomonadota</taxon>
        <taxon>Alphaproteobacteria</taxon>
        <taxon>Rhodobacterales</taxon>
        <taxon>Paracoccaceae</taxon>
        <taxon>Paracoccus</taxon>
    </lineage>
</organism>
<dbReference type="AlphaFoldDB" id="A0A6L6J916"/>
<proteinExistence type="predicted"/>
<accession>A0A6L6J916</accession>
<dbReference type="OrthoDB" id="9799287at2"/>
<dbReference type="Pfam" id="PF03480">
    <property type="entry name" value="DctP"/>
    <property type="match status" value="1"/>
</dbReference>
<dbReference type="InterPro" id="IPR018389">
    <property type="entry name" value="DctP_fam"/>
</dbReference>
<feature type="chain" id="PRO_5027045977" evidence="4">
    <location>
        <begin position="23"/>
        <end position="344"/>
    </location>
</feature>
<gene>
    <name evidence="5" type="ORF">GL286_12190</name>
</gene>
<evidence type="ECO:0000256" key="4">
    <source>
        <dbReference type="SAM" id="SignalP"/>
    </source>
</evidence>
<dbReference type="Gene3D" id="3.40.190.170">
    <property type="entry name" value="Bacterial extracellular solute-binding protein, family 7"/>
    <property type="match status" value="1"/>
</dbReference>
<dbReference type="InterPro" id="IPR038404">
    <property type="entry name" value="TRAP_DctP_sf"/>
</dbReference>
<dbReference type="CDD" id="cd13602">
    <property type="entry name" value="PBP2_TRAP_BpDctp6_7"/>
    <property type="match status" value="1"/>
</dbReference>
<evidence type="ECO:0000256" key="2">
    <source>
        <dbReference type="ARBA" id="ARBA00022729"/>
    </source>
</evidence>
<evidence type="ECO:0000256" key="3">
    <source>
        <dbReference type="ARBA" id="ARBA00022764"/>
    </source>
</evidence>
<evidence type="ECO:0000313" key="6">
    <source>
        <dbReference type="Proteomes" id="UP000478183"/>
    </source>
</evidence>